<feature type="compositionally biased region" description="Gly residues" evidence="1">
    <location>
        <begin position="30"/>
        <end position="41"/>
    </location>
</feature>
<name>A0ABN1DJD5_9ACTN</name>
<protein>
    <submittedName>
        <fullName evidence="2">Uncharacterized protein</fullName>
    </submittedName>
</protein>
<proteinExistence type="predicted"/>
<evidence type="ECO:0000313" key="3">
    <source>
        <dbReference type="Proteomes" id="UP001501576"/>
    </source>
</evidence>
<reference evidence="2 3" key="1">
    <citation type="journal article" date="2019" name="Int. J. Syst. Evol. Microbiol.">
        <title>The Global Catalogue of Microorganisms (GCM) 10K type strain sequencing project: providing services to taxonomists for standard genome sequencing and annotation.</title>
        <authorList>
            <consortium name="The Broad Institute Genomics Platform"/>
            <consortium name="The Broad Institute Genome Sequencing Center for Infectious Disease"/>
            <person name="Wu L."/>
            <person name="Ma J."/>
        </authorList>
    </citation>
    <scope>NUCLEOTIDE SEQUENCE [LARGE SCALE GENOMIC DNA]</scope>
    <source>
        <strain evidence="2 3">JCM 5052</strain>
    </source>
</reference>
<dbReference type="EMBL" id="BAAABZ010000051">
    <property type="protein sequence ID" value="GAA0544887.1"/>
    <property type="molecule type" value="Genomic_DNA"/>
</dbReference>
<keyword evidence="3" id="KW-1185">Reference proteome</keyword>
<evidence type="ECO:0000313" key="2">
    <source>
        <dbReference type="EMBL" id="GAA0544887.1"/>
    </source>
</evidence>
<comment type="caution">
    <text evidence="2">The sequence shown here is derived from an EMBL/GenBank/DDBJ whole genome shotgun (WGS) entry which is preliminary data.</text>
</comment>
<accession>A0ABN1DJD5</accession>
<organism evidence="2 3">
    <name type="scientific">Streptomyces mordarskii</name>
    <dbReference type="NCBI Taxonomy" id="1226758"/>
    <lineage>
        <taxon>Bacteria</taxon>
        <taxon>Bacillati</taxon>
        <taxon>Actinomycetota</taxon>
        <taxon>Actinomycetes</taxon>
        <taxon>Kitasatosporales</taxon>
        <taxon>Streptomycetaceae</taxon>
        <taxon>Streptomyces</taxon>
    </lineage>
</organism>
<gene>
    <name evidence="2" type="ORF">GCM10010390_53750</name>
</gene>
<feature type="region of interest" description="Disordered" evidence="1">
    <location>
        <begin position="21"/>
        <end position="44"/>
    </location>
</feature>
<evidence type="ECO:0000256" key="1">
    <source>
        <dbReference type="SAM" id="MobiDB-lite"/>
    </source>
</evidence>
<sequence>MKHSSTRLFFAQRPHTKGAVVGGRVPFGVTGPGPGRAGGGADAERAELVEREEAVREAVQDVLDAVELGVALGGRGLLPGLGALEGDAAASEQAP</sequence>
<dbReference type="Proteomes" id="UP001501576">
    <property type="component" value="Unassembled WGS sequence"/>
</dbReference>